<evidence type="ECO:0000313" key="2">
    <source>
        <dbReference type="Proteomes" id="UP000238479"/>
    </source>
</evidence>
<accession>A0A2P6QQQ7</accession>
<keyword evidence="2" id="KW-1185">Reference proteome</keyword>
<dbReference type="Proteomes" id="UP000238479">
    <property type="component" value="Chromosome 4"/>
</dbReference>
<gene>
    <name evidence="1" type="ORF">RchiOBHm_Chr4g0392441</name>
</gene>
<name>A0A2P6QQQ7_ROSCH</name>
<dbReference type="Gramene" id="PRQ36520">
    <property type="protein sequence ID" value="PRQ36520"/>
    <property type="gene ID" value="RchiOBHm_Chr4g0392441"/>
</dbReference>
<sequence>MEKGVAKASQANENYSENTFSSVTGISSTGDRSFGFGFVVVVELYGEVLGNRMRLGCSNCCCGSCQNNGCQGIVLGQDALIKGIC</sequence>
<reference evidence="1 2" key="1">
    <citation type="journal article" date="2018" name="Nat. Genet.">
        <title>The Rosa genome provides new insights in the design of modern roses.</title>
        <authorList>
            <person name="Bendahmane M."/>
        </authorList>
    </citation>
    <scope>NUCLEOTIDE SEQUENCE [LARGE SCALE GENOMIC DNA]</scope>
    <source>
        <strain evidence="2">cv. Old Blush</strain>
    </source>
</reference>
<organism evidence="1 2">
    <name type="scientific">Rosa chinensis</name>
    <name type="common">China rose</name>
    <dbReference type="NCBI Taxonomy" id="74649"/>
    <lineage>
        <taxon>Eukaryota</taxon>
        <taxon>Viridiplantae</taxon>
        <taxon>Streptophyta</taxon>
        <taxon>Embryophyta</taxon>
        <taxon>Tracheophyta</taxon>
        <taxon>Spermatophyta</taxon>
        <taxon>Magnoliopsida</taxon>
        <taxon>eudicotyledons</taxon>
        <taxon>Gunneridae</taxon>
        <taxon>Pentapetalae</taxon>
        <taxon>rosids</taxon>
        <taxon>fabids</taxon>
        <taxon>Rosales</taxon>
        <taxon>Rosaceae</taxon>
        <taxon>Rosoideae</taxon>
        <taxon>Rosoideae incertae sedis</taxon>
        <taxon>Rosa</taxon>
    </lineage>
</organism>
<protein>
    <submittedName>
        <fullName evidence="1">Uncharacterized protein</fullName>
    </submittedName>
</protein>
<dbReference type="EMBL" id="PDCK01000042">
    <property type="protein sequence ID" value="PRQ36520.1"/>
    <property type="molecule type" value="Genomic_DNA"/>
</dbReference>
<comment type="caution">
    <text evidence="1">The sequence shown here is derived from an EMBL/GenBank/DDBJ whole genome shotgun (WGS) entry which is preliminary data.</text>
</comment>
<dbReference type="AlphaFoldDB" id="A0A2P6QQQ7"/>
<proteinExistence type="predicted"/>
<evidence type="ECO:0000313" key="1">
    <source>
        <dbReference type="EMBL" id="PRQ36520.1"/>
    </source>
</evidence>